<keyword evidence="6 8" id="KW-0030">Aminoacyl-tRNA synthetase</keyword>
<comment type="similarity">
    <text evidence="1 8 9">Belongs to the class-I aminoacyl-tRNA synthetase family.</text>
</comment>
<keyword evidence="5 8" id="KW-0648">Protein biosynthesis</keyword>
<dbReference type="EMBL" id="CAWVOK010000026">
    <property type="protein sequence ID" value="CAK8163302.1"/>
    <property type="molecule type" value="Genomic_DNA"/>
</dbReference>
<comment type="caution">
    <text evidence="10">The sequence shown here is derived from an EMBL/GenBank/DDBJ whole genome shotgun (WGS) entry which is preliminary data.</text>
</comment>
<dbReference type="Gene3D" id="3.40.50.620">
    <property type="entry name" value="HUPs"/>
    <property type="match status" value="1"/>
</dbReference>
<sequence length="328" mass="36977">MDIVFSGIQPTGSLHIGNYLGAIKNWIELQSKYHCIFCVVDLHAITMPYNSDELTKNVYNTLASYLACDIDVSKNIVFRQSDVPEHAELCWLLSCIVQHGKLNSMIQFKEKLAKNKEKTSIGLYTYPVLMASDILLYKADWVPVGNDQSQHVELTREIAGTFNHRYNTQFFPEPKVLFNANAARIMSLKNASNKMSKSDFSEHSRINLSDNADIIRKKIAKATTDSTGSIIYDQRNRAEVANLINVYTCFSDCSIDDVVNRYSGYGYAKFKSDLADIIVDAISPISIKLKELLADYSYLSKILHNNAEKAKSIAAANIKEIKYIMGIR</sequence>
<keyword evidence="4 8" id="KW-0067">ATP-binding</keyword>
<evidence type="ECO:0000256" key="9">
    <source>
        <dbReference type="RuleBase" id="RU363036"/>
    </source>
</evidence>
<feature type="binding site" evidence="8">
    <location>
        <begin position="145"/>
        <end position="147"/>
    </location>
    <ligand>
        <name>ATP</name>
        <dbReference type="ChEBI" id="CHEBI:30616"/>
    </ligand>
</feature>
<dbReference type="InterPro" id="IPR014729">
    <property type="entry name" value="Rossmann-like_a/b/a_fold"/>
</dbReference>
<dbReference type="RefSeq" id="WP_338364389.1">
    <property type="nucleotide sequence ID" value="NZ_CAWVOK010000026.1"/>
</dbReference>
<dbReference type="Pfam" id="PF00579">
    <property type="entry name" value="tRNA-synt_1b"/>
    <property type="match status" value="1"/>
</dbReference>
<dbReference type="InterPro" id="IPR001412">
    <property type="entry name" value="aa-tRNA-synth_I_CS"/>
</dbReference>
<comment type="subcellular location">
    <subcellularLocation>
        <location evidence="8">Cytoplasm</location>
    </subcellularLocation>
</comment>
<comment type="function">
    <text evidence="8">Catalyzes the attachment of tryptophan to tRNA(Trp).</text>
</comment>
<feature type="binding site" evidence="8">
    <location>
        <begin position="194"/>
        <end position="198"/>
    </location>
    <ligand>
        <name>ATP</name>
        <dbReference type="ChEBI" id="CHEBI:30616"/>
    </ligand>
</feature>
<dbReference type="Gene3D" id="1.10.240.10">
    <property type="entry name" value="Tyrosyl-Transfer RNA Synthetase"/>
    <property type="match status" value="1"/>
</dbReference>
<evidence type="ECO:0000256" key="7">
    <source>
        <dbReference type="ARBA" id="ARBA00049929"/>
    </source>
</evidence>
<dbReference type="GO" id="GO:0004830">
    <property type="term" value="F:tryptophan-tRNA ligase activity"/>
    <property type="evidence" value="ECO:0007669"/>
    <property type="project" value="UniProtKB-EC"/>
</dbReference>
<organism evidence="10 11">
    <name type="scientific">Candidatus Xenohaliotis californiensis</name>
    <dbReference type="NCBI Taxonomy" id="84677"/>
    <lineage>
        <taxon>Bacteria</taxon>
        <taxon>Pseudomonadati</taxon>
        <taxon>Pseudomonadota</taxon>
        <taxon>Alphaproteobacteria</taxon>
        <taxon>Rickettsiales</taxon>
        <taxon>Anaplasmataceae</taxon>
        <taxon>Candidatus Xenohaliotis</taxon>
    </lineage>
</organism>
<dbReference type="NCBIfam" id="TIGR00233">
    <property type="entry name" value="trpS"/>
    <property type="match status" value="1"/>
</dbReference>
<evidence type="ECO:0000313" key="10">
    <source>
        <dbReference type="EMBL" id="CAK8163302.1"/>
    </source>
</evidence>
<comment type="catalytic activity">
    <reaction evidence="7 8">
        <text>tRNA(Trp) + L-tryptophan + ATP = L-tryptophyl-tRNA(Trp) + AMP + diphosphate + H(+)</text>
        <dbReference type="Rhea" id="RHEA:24080"/>
        <dbReference type="Rhea" id="RHEA-COMP:9671"/>
        <dbReference type="Rhea" id="RHEA-COMP:9705"/>
        <dbReference type="ChEBI" id="CHEBI:15378"/>
        <dbReference type="ChEBI" id="CHEBI:30616"/>
        <dbReference type="ChEBI" id="CHEBI:33019"/>
        <dbReference type="ChEBI" id="CHEBI:57912"/>
        <dbReference type="ChEBI" id="CHEBI:78442"/>
        <dbReference type="ChEBI" id="CHEBI:78535"/>
        <dbReference type="ChEBI" id="CHEBI:456215"/>
        <dbReference type="EC" id="6.1.1.2"/>
    </reaction>
</comment>
<accession>A0ABM9N9I1</accession>
<evidence type="ECO:0000256" key="5">
    <source>
        <dbReference type="ARBA" id="ARBA00022917"/>
    </source>
</evidence>
<dbReference type="Proteomes" id="UP001314181">
    <property type="component" value="Unassembled WGS sequence"/>
</dbReference>
<dbReference type="InterPro" id="IPR050203">
    <property type="entry name" value="Trp-tRNA_synthetase"/>
</dbReference>
<keyword evidence="3 8" id="KW-0547">Nucleotide-binding</keyword>
<evidence type="ECO:0000313" key="11">
    <source>
        <dbReference type="Proteomes" id="UP001314181"/>
    </source>
</evidence>
<reference evidence="10 11" key="1">
    <citation type="submission" date="2024-01" db="EMBL/GenBank/DDBJ databases">
        <authorList>
            <person name="Kunselman E."/>
        </authorList>
    </citation>
    <scope>NUCLEOTIDE SEQUENCE [LARGE SCALE GENOMIC DNA]</scope>
    <source>
        <strain evidence="10">2 abalone samples</strain>
    </source>
</reference>
<keyword evidence="11" id="KW-1185">Reference proteome</keyword>
<feature type="binding site" evidence="8">
    <location>
        <begin position="17"/>
        <end position="18"/>
    </location>
    <ligand>
        <name>ATP</name>
        <dbReference type="ChEBI" id="CHEBI:30616"/>
    </ligand>
</feature>
<feature type="short sequence motif" description="'HIGH' region" evidence="8">
    <location>
        <begin position="10"/>
        <end position="18"/>
    </location>
</feature>
<dbReference type="CDD" id="cd00806">
    <property type="entry name" value="TrpRS_core"/>
    <property type="match status" value="1"/>
</dbReference>
<gene>
    <name evidence="8 10" type="primary">trpS</name>
    <name evidence="10" type="ORF">CAXC1_330062</name>
</gene>
<keyword evidence="8" id="KW-0963">Cytoplasm</keyword>
<feature type="short sequence motif" description="'KMSKS' region" evidence="8">
    <location>
        <begin position="194"/>
        <end position="198"/>
    </location>
</feature>
<dbReference type="InterPro" id="IPR024109">
    <property type="entry name" value="Trp-tRNA-ligase_bac-type"/>
</dbReference>
<evidence type="ECO:0000256" key="4">
    <source>
        <dbReference type="ARBA" id="ARBA00022840"/>
    </source>
</evidence>
<feature type="binding site" evidence="8">
    <location>
        <begin position="9"/>
        <end position="11"/>
    </location>
    <ligand>
        <name>ATP</name>
        <dbReference type="ChEBI" id="CHEBI:30616"/>
    </ligand>
</feature>
<dbReference type="InterPro" id="IPR002305">
    <property type="entry name" value="aa-tRNA-synth_Ic"/>
</dbReference>
<dbReference type="PRINTS" id="PR01039">
    <property type="entry name" value="TRNASYNTHTRP"/>
</dbReference>
<evidence type="ECO:0000256" key="8">
    <source>
        <dbReference type="HAMAP-Rule" id="MF_00140"/>
    </source>
</evidence>
<proteinExistence type="inferred from homology"/>
<dbReference type="PROSITE" id="PS00178">
    <property type="entry name" value="AA_TRNA_LIGASE_I"/>
    <property type="match status" value="1"/>
</dbReference>
<dbReference type="EC" id="6.1.1.2" evidence="8"/>
<feature type="binding site" evidence="8">
    <location>
        <position position="185"/>
    </location>
    <ligand>
        <name>ATP</name>
        <dbReference type="ChEBI" id="CHEBI:30616"/>
    </ligand>
</feature>
<feature type="binding site" evidence="8">
    <location>
        <position position="133"/>
    </location>
    <ligand>
        <name>L-tryptophan</name>
        <dbReference type="ChEBI" id="CHEBI:57912"/>
    </ligand>
</feature>
<evidence type="ECO:0000256" key="3">
    <source>
        <dbReference type="ARBA" id="ARBA00022741"/>
    </source>
</evidence>
<evidence type="ECO:0000256" key="2">
    <source>
        <dbReference type="ARBA" id="ARBA00022598"/>
    </source>
</evidence>
<dbReference type="InterPro" id="IPR002306">
    <property type="entry name" value="Trp-tRNA-ligase"/>
</dbReference>
<dbReference type="PANTHER" id="PTHR43766">
    <property type="entry name" value="TRYPTOPHAN--TRNA LIGASE, MITOCHONDRIAL"/>
    <property type="match status" value="1"/>
</dbReference>
<comment type="subunit">
    <text evidence="8">Homodimer.</text>
</comment>
<evidence type="ECO:0000256" key="1">
    <source>
        <dbReference type="ARBA" id="ARBA00005594"/>
    </source>
</evidence>
<name>A0ABM9N9I1_9RICK</name>
<dbReference type="HAMAP" id="MF_00140_B">
    <property type="entry name" value="Trp_tRNA_synth_B"/>
    <property type="match status" value="1"/>
</dbReference>
<protein>
    <recommendedName>
        <fullName evidence="8">Tryptophan--tRNA ligase</fullName>
        <ecNumber evidence="8">6.1.1.2</ecNumber>
    </recommendedName>
    <alternativeName>
        <fullName evidence="8">Tryptophanyl-tRNA synthetase</fullName>
        <shortName evidence="8">TrpRS</shortName>
    </alternativeName>
</protein>
<evidence type="ECO:0000256" key="6">
    <source>
        <dbReference type="ARBA" id="ARBA00023146"/>
    </source>
</evidence>
<dbReference type="SUPFAM" id="SSF52374">
    <property type="entry name" value="Nucleotidylyl transferase"/>
    <property type="match status" value="1"/>
</dbReference>
<keyword evidence="2 8" id="KW-0436">Ligase</keyword>
<dbReference type="PANTHER" id="PTHR43766:SF1">
    <property type="entry name" value="TRYPTOPHAN--TRNA LIGASE, MITOCHONDRIAL"/>
    <property type="match status" value="1"/>
</dbReference>